<reference evidence="5" key="1">
    <citation type="submission" date="2021-02" db="EMBL/GenBank/DDBJ databases">
        <title>Leucobacter sp. CX169.</title>
        <authorList>
            <person name="Cheng Y."/>
        </authorList>
    </citation>
    <scope>NUCLEOTIDE SEQUENCE [LARGE SCALE GENOMIC DNA]</scope>
    <source>
        <strain evidence="5">JY899</strain>
    </source>
</reference>
<dbReference type="CDD" id="cd03747">
    <property type="entry name" value="Ntn_PGA_like"/>
    <property type="match status" value="1"/>
</dbReference>
<proteinExistence type="inferred from homology"/>
<evidence type="ECO:0000313" key="4">
    <source>
        <dbReference type="EMBL" id="MBM9434156.1"/>
    </source>
</evidence>
<name>A0ABS2TKS9_9ACTO</name>
<dbReference type="Gene3D" id="1.10.1400.10">
    <property type="match status" value="1"/>
</dbReference>
<evidence type="ECO:0000256" key="2">
    <source>
        <dbReference type="ARBA" id="ARBA00022801"/>
    </source>
</evidence>
<sequence length="882" mass="95391">MKSRRLLYRSAVVVLGVVLTLGLVLGAVLLVNLNKPLPWHGGEQIMEADGVVEVVRDANGIPSIYATTDEDLFRAQGYVHAQDRFFEMDYRRHMTGGRLSELLGDAEAATQADIVIRSMGWRRLAEEEWDLITDESRTFYTAYAEGVNAYIADRSPSDLALEYTVLGLSHPIGDIEPWTGIDSLAWLKAMAWDLKNNLDEETARVTAYASLGDVALVEELSPSFESTGHTPIIPSTDGANLTDAEEYPRSTPLEIPEIGEGAGTSADEADIDADAIGQGVMDAQEALDTMPIMLGRGPMVGSNSFVVGGEHTDSGLPIIANDPHLTISYPSVWYQVGLHCVEITPDCTYDATGFSFAGMPGLIIGRNTDLAWGLTNLGGDVTDFVIEKNTGETTYERDGEDVEYEIRTETINVAGAESFDIEVRVSVHGPVISDLLLDDETTGALPTAPGDFSVALEWTALKPGRTGDAIFAINRAATPDDVAAAAANFEVPAQNILYATAEGDFGYQAPGRFPIRPTLAEADGDLESVHMPENLGADGRWPRPGWDSAYDWQGYYAPEDMPALLNPGEGFIVAANQQVTPSDLGPYLGSYSDGGYRSEAIRTEIEDRLESGEPFTLTDAEQIMLADQSPFGLELGEYATAVDVEDERLGDAQAILRDWLERGAHTDVDEAGAAIMAATYAHLLDRTIALHIDGFSATNATNYLIALANIDASSTWWDNPLTDQVEDRDDAMRDALAAMDEDLTGQMGEDMSQWRWGDIHVETPTHSVLGGDDIPGPVRSYFNGDPLGVPGGSAIPNAMGFSPAVTEGSVSYEVTAGPSMRMVVDLSDPDRASWIISSGSSGHPRSARINDQFEMWANGEYLPWAFTPEAVRARGETTMMLR</sequence>
<dbReference type="InterPro" id="IPR029055">
    <property type="entry name" value="Ntn_hydrolases_N"/>
</dbReference>
<dbReference type="Gene3D" id="2.30.120.10">
    <property type="match status" value="1"/>
</dbReference>
<evidence type="ECO:0000313" key="5">
    <source>
        <dbReference type="Proteomes" id="UP000705983"/>
    </source>
</evidence>
<keyword evidence="2" id="KW-0378">Hydrolase</keyword>
<gene>
    <name evidence="4" type="ORF">JVW63_10670</name>
</gene>
<dbReference type="EMBL" id="JAFFJS010000007">
    <property type="protein sequence ID" value="MBM9434156.1"/>
    <property type="molecule type" value="Genomic_DNA"/>
</dbReference>
<keyword evidence="3" id="KW-0865">Zymogen</keyword>
<dbReference type="InterPro" id="IPR002692">
    <property type="entry name" value="S45"/>
</dbReference>
<dbReference type="PIRSF" id="PIRSF001227">
    <property type="entry name" value="Pen_acylase"/>
    <property type="match status" value="1"/>
</dbReference>
<dbReference type="SUPFAM" id="SSF56235">
    <property type="entry name" value="N-terminal nucleophile aminohydrolases (Ntn hydrolases)"/>
    <property type="match status" value="1"/>
</dbReference>
<dbReference type="InterPro" id="IPR014395">
    <property type="entry name" value="Pen/GL7ACA/AHL_acylase"/>
</dbReference>
<dbReference type="Gene3D" id="3.60.20.10">
    <property type="entry name" value="Glutamine Phosphoribosylpyrophosphate, subunit 1, domain 1"/>
    <property type="match status" value="1"/>
</dbReference>
<dbReference type="InterPro" id="IPR043147">
    <property type="entry name" value="Penicillin_amidase_A-knob"/>
</dbReference>
<dbReference type="PANTHER" id="PTHR34218:SF4">
    <property type="entry name" value="ACYL-HOMOSERINE LACTONE ACYLASE QUIP"/>
    <property type="match status" value="1"/>
</dbReference>
<dbReference type="Proteomes" id="UP000705983">
    <property type="component" value="Unassembled WGS sequence"/>
</dbReference>
<organism evidence="4 5">
    <name type="scientific">Flaviflexus equikiangi</name>
    <dbReference type="NCBI Taxonomy" id="2758573"/>
    <lineage>
        <taxon>Bacteria</taxon>
        <taxon>Bacillati</taxon>
        <taxon>Actinomycetota</taxon>
        <taxon>Actinomycetes</taxon>
        <taxon>Actinomycetales</taxon>
        <taxon>Actinomycetaceae</taxon>
        <taxon>Flaviflexus</taxon>
    </lineage>
</organism>
<comment type="similarity">
    <text evidence="1">Belongs to the peptidase S45 family.</text>
</comment>
<dbReference type="Gene3D" id="1.10.439.10">
    <property type="entry name" value="Penicillin Amidohydrolase, domain 1"/>
    <property type="match status" value="1"/>
</dbReference>
<evidence type="ECO:0000256" key="3">
    <source>
        <dbReference type="ARBA" id="ARBA00023145"/>
    </source>
</evidence>
<accession>A0ABS2TKS9</accession>
<dbReference type="InterPro" id="IPR023343">
    <property type="entry name" value="Penicillin_amidase_dom1"/>
</dbReference>
<keyword evidence="5" id="KW-1185">Reference proteome</keyword>
<dbReference type="Pfam" id="PF01804">
    <property type="entry name" value="Penicil_amidase"/>
    <property type="match status" value="1"/>
</dbReference>
<comment type="caution">
    <text evidence="4">The sequence shown here is derived from an EMBL/GenBank/DDBJ whole genome shotgun (WGS) entry which is preliminary data.</text>
</comment>
<dbReference type="PANTHER" id="PTHR34218">
    <property type="entry name" value="PEPTIDASE S45 PENICILLIN AMIDASE"/>
    <property type="match status" value="1"/>
</dbReference>
<evidence type="ECO:0000256" key="1">
    <source>
        <dbReference type="ARBA" id="ARBA00006586"/>
    </source>
</evidence>
<dbReference type="InterPro" id="IPR043146">
    <property type="entry name" value="Penicillin_amidase_N_B-knob"/>
</dbReference>
<protein>
    <submittedName>
        <fullName evidence="4">Penicillin acylase family protein</fullName>
    </submittedName>
</protein>